<keyword evidence="3" id="KW-1185">Reference proteome</keyword>
<sequence length="165" mass="17832">MSRSAPLAWTAALAAAAYPTWECWRIPLEVFSGKLHYGGHVEGFVACREPPHSFSPSAPSRDALATLAEVATTWAVPVLVVLAALVGRTSASRAAWALVVIAAARPLAADYRDDDICSRLPMFTADWFESFSGGWGLYESCLLGAALLVLTAQPFRRAVVRGRRR</sequence>
<keyword evidence="1" id="KW-0472">Membrane</keyword>
<evidence type="ECO:0000313" key="3">
    <source>
        <dbReference type="Proteomes" id="UP001589568"/>
    </source>
</evidence>
<accession>A0ABV5NH49</accession>
<evidence type="ECO:0008006" key="4">
    <source>
        <dbReference type="Google" id="ProtNLM"/>
    </source>
</evidence>
<reference evidence="2 3" key="1">
    <citation type="submission" date="2024-09" db="EMBL/GenBank/DDBJ databases">
        <authorList>
            <person name="Sun Q."/>
            <person name="Mori K."/>
        </authorList>
    </citation>
    <scope>NUCLEOTIDE SEQUENCE [LARGE SCALE GENOMIC DNA]</scope>
    <source>
        <strain evidence="2 3">JCM 3324</strain>
    </source>
</reference>
<dbReference type="EMBL" id="JBHMCF010000008">
    <property type="protein sequence ID" value="MFB9469623.1"/>
    <property type="molecule type" value="Genomic_DNA"/>
</dbReference>
<evidence type="ECO:0000313" key="2">
    <source>
        <dbReference type="EMBL" id="MFB9469623.1"/>
    </source>
</evidence>
<protein>
    <recommendedName>
        <fullName evidence="4">DoxX family membrane protein</fullName>
    </recommendedName>
</protein>
<keyword evidence="1" id="KW-1133">Transmembrane helix</keyword>
<gene>
    <name evidence="2" type="ORF">ACFFR3_08895</name>
</gene>
<name>A0ABV5NH49_9ACTN</name>
<dbReference type="Proteomes" id="UP001589568">
    <property type="component" value="Unassembled WGS sequence"/>
</dbReference>
<proteinExistence type="predicted"/>
<organism evidence="2 3">
    <name type="scientific">Nonomuraea salmonea</name>
    <dbReference type="NCBI Taxonomy" id="46181"/>
    <lineage>
        <taxon>Bacteria</taxon>
        <taxon>Bacillati</taxon>
        <taxon>Actinomycetota</taxon>
        <taxon>Actinomycetes</taxon>
        <taxon>Streptosporangiales</taxon>
        <taxon>Streptosporangiaceae</taxon>
        <taxon>Nonomuraea</taxon>
    </lineage>
</organism>
<feature type="transmembrane region" description="Helical" evidence="1">
    <location>
        <begin position="63"/>
        <end position="87"/>
    </location>
</feature>
<evidence type="ECO:0000256" key="1">
    <source>
        <dbReference type="SAM" id="Phobius"/>
    </source>
</evidence>
<keyword evidence="1" id="KW-0812">Transmembrane</keyword>
<dbReference type="RefSeq" id="WP_345407741.1">
    <property type="nucleotide sequence ID" value="NZ_BAAAXS010000001.1"/>
</dbReference>
<comment type="caution">
    <text evidence="2">The sequence shown here is derived from an EMBL/GenBank/DDBJ whole genome shotgun (WGS) entry which is preliminary data.</text>
</comment>